<accession>A0A0A9F349</accession>
<sequence>MIRVFNPEIPTRYIGLQVDNRLYMNHFIFSPTFIYSI</sequence>
<dbReference type="AlphaFoldDB" id="A0A0A9F349"/>
<reference evidence="1" key="1">
    <citation type="submission" date="2014-09" db="EMBL/GenBank/DDBJ databases">
        <authorList>
            <person name="Magalhaes I.L.F."/>
            <person name="Oliveira U."/>
            <person name="Santos F.R."/>
            <person name="Vidigal T.H.D.A."/>
            <person name="Brescovit A.D."/>
            <person name="Santos A.J."/>
        </authorList>
    </citation>
    <scope>NUCLEOTIDE SEQUENCE</scope>
    <source>
        <tissue evidence="1">Shoot tissue taken approximately 20 cm above the soil surface</tissue>
    </source>
</reference>
<organism evidence="1">
    <name type="scientific">Arundo donax</name>
    <name type="common">Giant reed</name>
    <name type="synonym">Donax arundinaceus</name>
    <dbReference type="NCBI Taxonomy" id="35708"/>
    <lineage>
        <taxon>Eukaryota</taxon>
        <taxon>Viridiplantae</taxon>
        <taxon>Streptophyta</taxon>
        <taxon>Embryophyta</taxon>
        <taxon>Tracheophyta</taxon>
        <taxon>Spermatophyta</taxon>
        <taxon>Magnoliopsida</taxon>
        <taxon>Liliopsida</taxon>
        <taxon>Poales</taxon>
        <taxon>Poaceae</taxon>
        <taxon>PACMAD clade</taxon>
        <taxon>Arundinoideae</taxon>
        <taxon>Arundineae</taxon>
        <taxon>Arundo</taxon>
    </lineage>
</organism>
<evidence type="ECO:0000313" key="1">
    <source>
        <dbReference type="EMBL" id="JAE07465.1"/>
    </source>
</evidence>
<protein>
    <submittedName>
        <fullName evidence="1">Uncharacterized protein</fullName>
    </submittedName>
</protein>
<name>A0A0A9F349_ARUDO</name>
<reference evidence="1" key="2">
    <citation type="journal article" date="2015" name="Data Brief">
        <title>Shoot transcriptome of the giant reed, Arundo donax.</title>
        <authorList>
            <person name="Barrero R.A."/>
            <person name="Guerrero F.D."/>
            <person name="Moolhuijzen P."/>
            <person name="Goolsby J.A."/>
            <person name="Tidwell J."/>
            <person name="Bellgard S.E."/>
            <person name="Bellgard M.I."/>
        </authorList>
    </citation>
    <scope>NUCLEOTIDE SEQUENCE</scope>
    <source>
        <tissue evidence="1">Shoot tissue taken approximately 20 cm above the soil surface</tissue>
    </source>
</reference>
<dbReference type="EMBL" id="GBRH01190431">
    <property type="protein sequence ID" value="JAE07465.1"/>
    <property type="molecule type" value="Transcribed_RNA"/>
</dbReference>
<proteinExistence type="predicted"/>